<dbReference type="GO" id="GO:0020037">
    <property type="term" value="F:heme binding"/>
    <property type="evidence" value="ECO:0007669"/>
    <property type="project" value="InterPro"/>
</dbReference>
<dbReference type="InterPro" id="IPR036909">
    <property type="entry name" value="Cyt_c-like_dom_sf"/>
</dbReference>
<dbReference type="SUPFAM" id="SSF46626">
    <property type="entry name" value="Cytochrome c"/>
    <property type="match status" value="1"/>
</dbReference>
<dbReference type="AlphaFoldDB" id="A0A381NUI4"/>
<sequence length="619" mass="67299">MTMHCSTFDRLIPGALAPSAVTGVALVAAALLCVPAALTAQAHISGDHEPHLFAAADFGIDPTGVTFTKDIAPILARSCVNCHRAGGAGPMPLTSYQEVRRYAARIKTKTAIRDRMGAMPPWYVEKDLGIQQYKQDPSLTDVELAMIQAWADNGAPEGDLADLAVELNLPTEDGWRIEPDLIVSSGEFVVEGGSPDWWGEIEAFDVVGLEQDRWVKAVEIREVNDVPTRGSGRQTVGSRWVVHHLIYSTGVPGEHLLERTFWPVHEVGRNPDFFSEERGQLLKAGSQISSQSIHLHSNGRDTRSHLEFGFEFFPEDYEPEYESGRVGLADGQNISIVPNQAGQELHAYDVLEDHIKMVAFEPHLHAPGDRMCLEAIWKQHIETLSCVGYDHNWVRTYSFAENYEPLLPKGTIMHIVGYMSNTEANFNIPDPRNWQGSGNRSVSNMFLDLGISLRLTDEQFVEEMANRREVLDLDVNDHVIGCPLCTAAIPLLPELEEEEGEGEGAAVSEVEASSAEEVLGTWTLPLESPQGAFNMVLEFSAGTDGMLAALVDTPLGDPQTAQNISRSGDALVLGFTLSALGQSLPVTVTLTPAGDSGEVLNAEVDLGGLGTLSGTATQE</sequence>
<reference evidence="1" key="1">
    <citation type="submission" date="2018-05" db="EMBL/GenBank/DDBJ databases">
        <authorList>
            <person name="Lanie J.A."/>
            <person name="Ng W.-L."/>
            <person name="Kazmierczak K.M."/>
            <person name="Andrzejewski T.M."/>
            <person name="Davidsen T.M."/>
            <person name="Wayne K.J."/>
            <person name="Tettelin H."/>
            <person name="Glass J.I."/>
            <person name="Rusch D."/>
            <person name="Podicherti R."/>
            <person name="Tsui H.-C.T."/>
            <person name="Winkler M.E."/>
        </authorList>
    </citation>
    <scope>NUCLEOTIDE SEQUENCE</scope>
</reference>
<proteinExistence type="predicted"/>
<gene>
    <name evidence="1" type="ORF">METZ01_LOCUS11119</name>
</gene>
<evidence type="ECO:0000313" key="1">
    <source>
        <dbReference type="EMBL" id="SUZ58265.1"/>
    </source>
</evidence>
<dbReference type="GO" id="GO:0009055">
    <property type="term" value="F:electron transfer activity"/>
    <property type="evidence" value="ECO:0007669"/>
    <property type="project" value="InterPro"/>
</dbReference>
<dbReference type="EMBL" id="UINC01000608">
    <property type="protein sequence ID" value="SUZ58265.1"/>
    <property type="molecule type" value="Genomic_DNA"/>
</dbReference>
<evidence type="ECO:0008006" key="2">
    <source>
        <dbReference type="Google" id="ProtNLM"/>
    </source>
</evidence>
<name>A0A381NUI4_9ZZZZ</name>
<organism evidence="1">
    <name type="scientific">marine metagenome</name>
    <dbReference type="NCBI Taxonomy" id="408172"/>
    <lineage>
        <taxon>unclassified sequences</taxon>
        <taxon>metagenomes</taxon>
        <taxon>ecological metagenomes</taxon>
    </lineage>
</organism>
<accession>A0A381NUI4</accession>
<protein>
    <recommendedName>
        <fullName evidence="2">Cytochrome c domain-containing protein</fullName>
    </recommendedName>
</protein>